<dbReference type="GO" id="GO:0008033">
    <property type="term" value="P:tRNA processing"/>
    <property type="evidence" value="ECO:0007669"/>
    <property type="project" value="UniProtKB-KW"/>
</dbReference>
<accession>A0A1Y5ILK8</accession>
<evidence type="ECO:0000256" key="4">
    <source>
        <dbReference type="SAM" id="MobiDB-lite"/>
    </source>
</evidence>
<dbReference type="PROSITE" id="PS50984">
    <property type="entry name" value="TRUD"/>
    <property type="match status" value="1"/>
</dbReference>
<dbReference type="InParanoid" id="A0A090M8F3"/>
<dbReference type="EMBL" id="KZ155772">
    <property type="protein sequence ID" value="OUS49013.1"/>
    <property type="molecule type" value="Genomic_DNA"/>
</dbReference>
<evidence type="ECO:0000256" key="2">
    <source>
        <dbReference type="ARBA" id="ARBA00022694"/>
    </source>
</evidence>
<keyword evidence="3" id="KW-0413">Isomerase</keyword>
<dbReference type="Proteomes" id="UP000009170">
    <property type="component" value="Unassembled WGS sequence"/>
</dbReference>
<dbReference type="CDD" id="cd02576">
    <property type="entry name" value="PseudoU_synth_ScPUS7"/>
    <property type="match status" value="1"/>
</dbReference>
<dbReference type="PIRSF" id="PIRSF037016">
    <property type="entry name" value="Pseudouridin_synth_euk_prd"/>
    <property type="match status" value="1"/>
</dbReference>
<gene>
    <name evidence="7" type="ORF">BE221DRAFT_189392</name>
    <name evidence="6" type="ORF">OT_ostta09g01210</name>
</gene>
<accession>A0A454XM08</accession>
<dbReference type="GO" id="GO:0009982">
    <property type="term" value="F:pseudouridine synthase activity"/>
    <property type="evidence" value="ECO:0007669"/>
    <property type="project" value="InterPro"/>
</dbReference>
<dbReference type="GO" id="GO:0005634">
    <property type="term" value="C:nucleus"/>
    <property type="evidence" value="ECO:0007669"/>
    <property type="project" value="TreeGrafter"/>
</dbReference>
<dbReference type="InterPro" id="IPR020119">
    <property type="entry name" value="PsdUridine_synth_TruD_CS"/>
</dbReference>
<sequence>MTHTENDDPTHTEERSVGIELYANAAAGFEGIVKERFSDFIVREIERESGNGCELSELRAIVDEAIDERERAKFERAKANFAATAAPAREDGTEERVEDDDDEENDAIDEKAMEEFEAMCGEDEARRLKEFLAIPGVTRKSQKYLDRHTETPAPLVLRATTDKSKRAQIHQFFKRHFFLPTDNVVESEESEKEALKNNQKPPSSVRVHAAEKQGKKRKNQAPQVKDHRQSFNFWPEGVPEYVKFALCKENKESHEILSVIARALKVHYKSLGISGTKDKRAVTTQHVTMRRVRAKRLAKLVLYGCKIGNYKYVDKPLGFGDHLGNEFEITLRGIDPAEVDKVEESVRSLESSGTINYFGLQRFGNGDVKHATHKIGIELLKGNWQGAIDLLLLPRDGERGDVAAARAKWQETRDPEVALKLFPRWCAAERAVLERMTKVRSTDLVGPLLATPRQIRLMYVHAYQAFMFNRVASARIRKYGMNTVVEGDLVLEDGGFAEFENERDDDDREVTMPKVRVVTAEEAASSSIDPQCVVLPLPGHSVIYPTNMGDIYKKIAAEDGINLESVSHSVREFSITAFTGDYRRCFLRPKNISHRMTCYADPKADLALTDLDRVNGVNELKIEDGPLRAVTVKFTLPPSSYATMVLRELMKSNTSVLAHKQKTLDSARTSEPDA</sequence>
<dbReference type="GO" id="GO:0001522">
    <property type="term" value="P:pseudouridine synthesis"/>
    <property type="evidence" value="ECO:0007669"/>
    <property type="project" value="InterPro"/>
</dbReference>
<dbReference type="InterPro" id="IPR011760">
    <property type="entry name" value="PsdUridine_synth_TruD_insert"/>
</dbReference>
<reference evidence="6" key="2">
    <citation type="journal article" date="2014" name="BMC Genomics">
        <title>An improved genome of the model marine alga Ostreococcus tauri unfolds by assessing Illumina de novo assemblies.</title>
        <authorList>
            <person name="Blanc-Mathieu R."/>
            <person name="Verhelst B."/>
            <person name="Derelle E."/>
            <person name="Rombauts S."/>
            <person name="Bouget F.Y."/>
            <person name="Carre I."/>
            <person name="Chateau A."/>
            <person name="Eyre-Walker A."/>
            <person name="Grimsley N."/>
            <person name="Moreau H."/>
            <person name="Piegu B."/>
            <person name="Rivals E."/>
            <person name="Schackwitz W."/>
            <person name="Van de Peer Y."/>
            <person name="Piganeau G."/>
        </authorList>
    </citation>
    <scope>NUCLEOTIDE SEQUENCE</scope>
    <source>
        <strain evidence="6">RCC4221</strain>
    </source>
</reference>
<dbReference type="InterPro" id="IPR042214">
    <property type="entry name" value="TruD_catalytic"/>
</dbReference>
<dbReference type="STRING" id="70448.A0A090M8F3"/>
<dbReference type="OrthoDB" id="447290at2759"/>
<evidence type="ECO:0000313" key="7">
    <source>
        <dbReference type="EMBL" id="OUS49013.1"/>
    </source>
</evidence>
<feature type="region of interest" description="Disordered" evidence="4">
    <location>
        <begin position="83"/>
        <end position="104"/>
    </location>
</feature>
<organism evidence="6 8">
    <name type="scientific">Ostreococcus tauri</name>
    <name type="common">Marine green alga</name>
    <dbReference type="NCBI Taxonomy" id="70448"/>
    <lineage>
        <taxon>Eukaryota</taxon>
        <taxon>Viridiplantae</taxon>
        <taxon>Chlorophyta</taxon>
        <taxon>Mamiellophyceae</taxon>
        <taxon>Mamiellales</taxon>
        <taxon>Bathycoccaceae</taxon>
        <taxon>Ostreococcus</taxon>
    </lineage>
</organism>
<dbReference type="InterPro" id="IPR001656">
    <property type="entry name" value="PsdUridine_synth_TruD"/>
</dbReference>
<dbReference type="NCBIfam" id="TIGR00094">
    <property type="entry name" value="tRNA_TruD_broad"/>
    <property type="match status" value="1"/>
</dbReference>
<dbReference type="Proteomes" id="UP000195557">
    <property type="component" value="Unassembled WGS sequence"/>
</dbReference>
<evidence type="ECO:0000313" key="8">
    <source>
        <dbReference type="Proteomes" id="UP000009170"/>
    </source>
</evidence>
<name>A0A090M8F3_OSTTA</name>
<evidence type="ECO:0000256" key="3">
    <source>
        <dbReference type="ARBA" id="ARBA00023235"/>
    </source>
</evidence>
<dbReference type="PANTHER" id="PTHR13326">
    <property type="entry name" value="TRNA PSEUDOURIDINE SYNTHASE D"/>
    <property type="match status" value="1"/>
</dbReference>
<dbReference type="Gene3D" id="1.10.1510.30">
    <property type="match status" value="1"/>
</dbReference>
<protein>
    <submittedName>
        <fullName evidence="6 7">Pseudouridine synthase</fullName>
    </submittedName>
</protein>
<feature type="region of interest" description="Disordered" evidence="4">
    <location>
        <begin position="189"/>
        <end position="228"/>
    </location>
</feature>
<feature type="domain" description="TRUD" evidence="5">
    <location>
        <begin position="353"/>
        <end position="588"/>
    </location>
</feature>
<dbReference type="PANTHER" id="PTHR13326:SF21">
    <property type="entry name" value="PSEUDOURIDYLATE SYNTHASE PUS7L"/>
    <property type="match status" value="1"/>
</dbReference>
<evidence type="ECO:0000259" key="5">
    <source>
        <dbReference type="PROSITE" id="PS50984"/>
    </source>
</evidence>
<keyword evidence="8" id="KW-1185">Reference proteome</keyword>
<dbReference type="FunCoup" id="A0A090M8F3">
    <property type="interactions" value="1692"/>
</dbReference>
<dbReference type="AlphaFoldDB" id="A0A090M8F3"/>
<dbReference type="Pfam" id="PF01142">
    <property type="entry name" value="TruD"/>
    <property type="match status" value="1"/>
</dbReference>
<accession>A0A090M8F3</accession>
<dbReference type="EMBL" id="CAID01000009">
    <property type="protein sequence ID" value="CEF98987.1"/>
    <property type="molecule type" value="Genomic_DNA"/>
</dbReference>
<evidence type="ECO:0000313" key="6">
    <source>
        <dbReference type="EMBL" id="CEF98987.1"/>
    </source>
</evidence>
<dbReference type="Gene3D" id="3.30.2350.20">
    <property type="entry name" value="TruD, catalytic domain"/>
    <property type="match status" value="1"/>
</dbReference>
<dbReference type="Gene3D" id="3.30.70.3160">
    <property type="match status" value="1"/>
</dbReference>
<dbReference type="InterPro" id="IPR020103">
    <property type="entry name" value="PsdUridine_synth_cat_dom_sf"/>
</dbReference>
<comment type="similarity">
    <text evidence="1">Belongs to the pseudouridine synthase TruD family.</text>
</comment>
<reference evidence="7" key="3">
    <citation type="submission" date="2017-04" db="EMBL/GenBank/DDBJ databases">
        <title>Population genomics of picophytoplankton unveils novel chromosome hypervariability.</title>
        <authorList>
            <consortium name="DOE Joint Genome Institute"/>
            <person name="Blanc-Mathieu R."/>
            <person name="Krasovec M."/>
            <person name="Hebrard M."/>
            <person name="Yau S."/>
            <person name="Desgranges E."/>
            <person name="Martin J."/>
            <person name="Schackwitz W."/>
            <person name="Kuo A."/>
            <person name="Salin G."/>
            <person name="Donnadieu C."/>
            <person name="Desdevises Y."/>
            <person name="Sanchez-Ferandin S."/>
            <person name="Moreau H."/>
            <person name="Rivals E."/>
            <person name="Grigoriev I.V."/>
            <person name="Grimsley N."/>
            <person name="Eyre-Walker A."/>
            <person name="Piganeau G."/>
        </authorList>
    </citation>
    <scope>NUCLEOTIDE SEQUENCE [LARGE SCALE GENOMIC DNA]</scope>
    <source>
        <strain evidence="7">RCC 1115</strain>
    </source>
</reference>
<dbReference type="PROSITE" id="PS01268">
    <property type="entry name" value="UPF0024"/>
    <property type="match status" value="1"/>
</dbReference>
<proteinExistence type="inferred from homology"/>
<evidence type="ECO:0000256" key="1">
    <source>
        <dbReference type="ARBA" id="ARBA00007953"/>
    </source>
</evidence>
<dbReference type="SUPFAM" id="SSF55120">
    <property type="entry name" value="Pseudouridine synthase"/>
    <property type="match status" value="1"/>
</dbReference>
<dbReference type="GO" id="GO:0003723">
    <property type="term" value="F:RNA binding"/>
    <property type="evidence" value="ECO:0007669"/>
    <property type="project" value="InterPro"/>
</dbReference>
<keyword evidence="2" id="KW-0819">tRNA processing</keyword>
<reference evidence="6 8" key="1">
    <citation type="journal article" date="2006" name="Proc. Natl. Acad. Sci. U.S.A.">
        <title>Genome analysis of the smallest free-living eukaryote Ostreococcus tauri unveils many unique features.</title>
        <authorList>
            <person name="Derelle E."/>
            <person name="Ferraz C."/>
            <person name="Rombauts S."/>
            <person name="Rouze P."/>
            <person name="Worden A.Z."/>
            <person name="Robbens S."/>
            <person name="Partensky F."/>
            <person name="Degroeve S."/>
            <person name="Echeynie S."/>
            <person name="Cooke R."/>
            <person name="Saeys Y."/>
            <person name="Wuyts J."/>
            <person name="Jabbari K."/>
            <person name="Bowler C."/>
            <person name="Panaud O."/>
            <person name="Piegu B."/>
            <person name="Ball S.G."/>
            <person name="Ral J.-P."/>
            <person name="Bouget F.-Y."/>
            <person name="Piganeau G."/>
            <person name="De Baets B."/>
            <person name="Picard A."/>
            <person name="Delseny M."/>
            <person name="Demaille J."/>
            <person name="Van de Peer Y."/>
            <person name="Moreau H."/>
        </authorList>
    </citation>
    <scope>NUCLEOTIDE SEQUENCE [LARGE SCALE GENOMIC DNA]</scope>
    <source>
        <strain evidence="6 8">OTTH0595</strain>
    </source>
</reference>